<comment type="caution">
    <text evidence="1">The sequence shown here is derived from an EMBL/GenBank/DDBJ whole genome shotgun (WGS) entry which is preliminary data.</text>
</comment>
<name>A0A7W8YY19_9SPHI</name>
<accession>A0A7W8YY19</accession>
<dbReference type="RefSeq" id="WP_183869828.1">
    <property type="nucleotide sequence ID" value="NZ_JACHCF010000015.1"/>
</dbReference>
<dbReference type="AlphaFoldDB" id="A0A7W8YY19"/>
<reference evidence="1 2" key="1">
    <citation type="submission" date="2020-08" db="EMBL/GenBank/DDBJ databases">
        <title>Genomic Encyclopedia of Type Strains, Phase IV (KMG-V): Genome sequencing to study the core and pangenomes of soil and plant-associated prokaryotes.</title>
        <authorList>
            <person name="Whitman W."/>
        </authorList>
    </citation>
    <scope>NUCLEOTIDE SEQUENCE [LARGE SCALE GENOMIC DNA]</scope>
    <source>
        <strain evidence="1 2">MP7CTX6</strain>
    </source>
</reference>
<sequence>MKCIINIEEETIGEADFELTDVSMGTIGGLFIPNENYFKYQAQVQSHCNNKGISNIHDFDYRITLYGNIDLNMEGNI</sequence>
<evidence type="ECO:0000313" key="1">
    <source>
        <dbReference type="EMBL" id="MBB5623747.1"/>
    </source>
</evidence>
<dbReference type="Proteomes" id="UP000537718">
    <property type="component" value="Unassembled WGS sequence"/>
</dbReference>
<evidence type="ECO:0000313" key="2">
    <source>
        <dbReference type="Proteomes" id="UP000537718"/>
    </source>
</evidence>
<dbReference type="EMBL" id="JACHCF010000015">
    <property type="protein sequence ID" value="MBB5623747.1"/>
    <property type="molecule type" value="Genomic_DNA"/>
</dbReference>
<organism evidence="1 2">
    <name type="scientific">Pedobacter cryoconitis</name>
    <dbReference type="NCBI Taxonomy" id="188932"/>
    <lineage>
        <taxon>Bacteria</taxon>
        <taxon>Pseudomonadati</taxon>
        <taxon>Bacteroidota</taxon>
        <taxon>Sphingobacteriia</taxon>
        <taxon>Sphingobacteriales</taxon>
        <taxon>Sphingobacteriaceae</taxon>
        <taxon>Pedobacter</taxon>
    </lineage>
</organism>
<proteinExistence type="predicted"/>
<gene>
    <name evidence="1" type="ORF">HDE69_004835</name>
</gene>
<protein>
    <submittedName>
        <fullName evidence="1">Uncharacterized protein</fullName>
    </submittedName>
</protein>